<sequence>MSAPQQRGRRRAESTRRPSLFGLASASNGTRAASKSSPVAATAKCMAAVAVLGALVAAGSVAQSVENTLSDQGNTSLVSAVDRSVPAPAVSVPTDAAISFPGIAVSSSPKAAATPAAVKAEAEQVKAVTAAPAPVAVDDPAAAKAYASGQMAAHGWGADQMSCLTLLWQRESEWLTSAENASSGAYGIAQSLPANKMDSEGSDWSTNFQTQIRWGLSYIEGRYGSPCGAWGHSESVGWY</sequence>
<feature type="region of interest" description="Disordered" evidence="1">
    <location>
        <begin position="1"/>
        <end position="33"/>
    </location>
</feature>
<proteinExistence type="predicted"/>
<evidence type="ECO:0000313" key="3">
    <source>
        <dbReference type="Proteomes" id="UP000237061"/>
    </source>
</evidence>
<dbReference type="InterPro" id="IPR023346">
    <property type="entry name" value="Lysozyme-like_dom_sf"/>
</dbReference>
<organism evidence="2 3">
    <name type="scientific">Arthrobacter glacialis</name>
    <dbReference type="NCBI Taxonomy" id="1664"/>
    <lineage>
        <taxon>Bacteria</taxon>
        <taxon>Bacillati</taxon>
        <taxon>Actinomycetota</taxon>
        <taxon>Actinomycetes</taxon>
        <taxon>Micrococcales</taxon>
        <taxon>Micrococcaceae</taxon>
        <taxon>Arthrobacter</taxon>
    </lineage>
</organism>
<dbReference type="Proteomes" id="UP000237061">
    <property type="component" value="Unassembled WGS sequence"/>
</dbReference>
<dbReference type="RefSeq" id="WP_103464035.1">
    <property type="nucleotide sequence ID" value="NZ_PPXC01000001.1"/>
</dbReference>
<dbReference type="SUPFAM" id="SSF53955">
    <property type="entry name" value="Lysozyme-like"/>
    <property type="match status" value="1"/>
</dbReference>
<gene>
    <name evidence="2" type="ORF">CVS27_01925</name>
</gene>
<accession>A0A2S4A229</accession>
<evidence type="ECO:0000256" key="1">
    <source>
        <dbReference type="SAM" id="MobiDB-lite"/>
    </source>
</evidence>
<evidence type="ECO:0000313" key="2">
    <source>
        <dbReference type="EMBL" id="POH75379.1"/>
    </source>
</evidence>
<reference evidence="2 3" key="1">
    <citation type="submission" date="2018-01" db="EMBL/GenBank/DDBJ databases">
        <title>Arthrobacter sp. nov., from glaciers in China.</title>
        <authorList>
            <person name="Liu Q."/>
            <person name="Xin Y.-H."/>
        </authorList>
    </citation>
    <scope>NUCLEOTIDE SEQUENCE [LARGE SCALE GENOMIC DNA]</scope>
    <source>
        <strain evidence="2 3">HLT2-12-2</strain>
    </source>
</reference>
<comment type="caution">
    <text evidence="2">The sequence shown here is derived from an EMBL/GenBank/DDBJ whole genome shotgun (WGS) entry which is preliminary data.</text>
</comment>
<dbReference type="EMBL" id="PPXC01000001">
    <property type="protein sequence ID" value="POH75379.1"/>
    <property type="molecule type" value="Genomic_DNA"/>
</dbReference>
<keyword evidence="3" id="KW-1185">Reference proteome</keyword>
<name>A0A2S4A229_ARTGL</name>
<protein>
    <submittedName>
        <fullName evidence="2">Transglycosylase</fullName>
    </submittedName>
</protein>
<dbReference type="AlphaFoldDB" id="A0A2S4A229"/>